<dbReference type="Proteomes" id="UP001060336">
    <property type="component" value="Chromosome"/>
</dbReference>
<feature type="domain" description="Aspartate/homoserine dehydrogenase NAD-binding" evidence="8">
    <location>
        <begin position="11"/>
        <end position="121"/>
    </location>
</feature>
<proteinExistence type="inferred from homology"/>
<keyword evidence="10" id="KW-1185">Reference proteome</keyword>
<dbReference type="SUPFAM" id="SSF51735">
    <property type="entry name" value="NAD(P)-binding Rossmann-fold domains"/>
    <property type="match status" value="1"/>
</dbReference>
<dbReference type="InterPro" id="IPR020626">
    <property type="entry name" value="Asp_DH_prok"/>
</dbReference>
<comment type="catalytic activity">
    <reaction evidence="6">
        <text>L-aspartate + NAD(+) + H2O = oxaloacetate + NH4(+) + NADH + H(+)</text>
        <dbReference type="Rhea" id="RHEA:11788"/>
        <dbReference type="ChEBI" id="CHEBI:15377"/>
        <dbReference type="ChEBI" id="CHEBI:15378"/>
        <dbReference type="ChEBI" id="CHEBI:16452"/>
        <dbReference type="ChEBI" id="CHEBI:28938"/>
        <dbReference type="ChEBI" id="CHEBI:29991"/>
        <dbReference type="ChEBI" id="CHEBI:57540"/>
        <dbReference type="ChEBI" id="CHEBI:57945"/>
        <dbReference type="EC" id="1.4.1.21"/>
    </reaction>
</comment>
<evidence type="ECO:0000313" key="10">
    <source>
        <dbReference type="Proteomes" id="UP001060336"/>
    </source>
</evidence>
<dbReference type="GO" id="GO:0050661">
    <property type="term" value="F:NADP binding"/>
    <property type="evidence" value="ECO:0007669"/>
    <property type="project" value="UniProtKB-UniRule"/>
</dbReference>
<dbReference type="Pfam" id="PF01958">
    <property type="entry name" value="Asp_DH_C"/>
    <property type="match status" value="1"/>
</dbReference>
<sequence length="271" mass="28083">MSEKLKVGIGGLGAIGLTLARAIADGTLPDLTLGAVSARDAEKAKGNLAAIGAEAPIVPLESLAETCDIVVECAPASVFETIARPAIETGRIFVPVSIGALLNHMDLVDRAKDTGARLVLPTGALIGLDAVRAAAEGEIESVTLETRKPPLGLAGAPYLVENDISVERLNEAKKVFEGNAREAAKGFPANVNVAAALSLAGVGPERTSVEIWADPDVTRNTHTIRVEADSARFTMTIENIPTEENPKTGKITALSVIATLRRLTAPLTAGT</sequence>
<dbReference type="GO" id="GO:0033735">
    <property type="term" value="F:aspartate dehydrogenase [NAD(P)+] activity"/>
    <property type="evidence" value="ECO:0007669"/>
    <property type="project" value="UniProtKB-EC"/>
</dbReference>
<protein>
    <recommendedName>
        <fullName evidence="6">L-aspartate dehydrogenase</fullName>
        <ecNumber evidence="6">1.4.1.21</ecNumber>
    </recommendedName>
</protein>
<accession>A0A9J7AWN6</accession>
<comment type="miscellaneous">
    <text evidence="6">The iminoaspartate product is unstable in aqueous solution and can decompose to oxaloacetate and ammonia.</text>
</comment>
<feature type="binding site" evidence="6">
    <location>
        <position position="124"/>
    </location>
    <ligand>
        <name>NAD(+)</name>
        <dbReference type="ChEBI" id="CHEBI:57540"/>
    </ligand>
</feature>
<dbReference type="HAMAP" id="MF_01265">
    <property type="entry name" value="NadX"/>
    <property type="match status" value="1"/>
</dbReference>
<dbReference type="NCBIfam" id="NF009825">
    <property type="entry name" value="PRK13302.1"/>
    <property type="match status" value="1"/>
</dbReference>
<dbReference type="GO" id="GO:0009435">
    <property type="term" value="P:NAD+ biosynthetic process"/>
    <property type="evidence" value="ECO:0007669"/>
    <property type="project" value="UniProtKB-UniRule"/>
</dbReference>
<dbReference type="GO" id="GO:0016639">
    <property type="term" value="F:oxidoreductase activity, acting on the CH-NH2 group of donors, NAD or NADP as acceptor"/>
    <property type="evidence" value="ECO:0007669"/>
    <property type="project" value="UniProtKB-UniRule"/>
</dbReference>
<feature type="active site" evidence="6">
    <location>
        <position position="222"/>
    </location>
</feature>
<reference evidence="9" key="1">
    <citation type="submission" date="2022-08" db="EMBL/GenBank/DDBJ databases">
        <title>Nisaea acidiphila sp. nov., isolated from a marine algal debris and emended description of the genus Nisaea Urios et al. 2008.</title>
        <authorList>
            <person name="Kwon K."/>
        </authorList>
    </citation>
    <scope>NUCLEOTIDE SEQUENCE</scope>
    <source>
        <strain evidence="9">MEBiC11861</strain>
    </source>
</reference>
<dbReference type="PANTHER" id="PTHR31873:SF6">
    <property type="entry name" value="ASPARTATE DEHYDROGENASE DOMAIN-CONTAINING PROTEIN"/>
    <property type="match status" value="1"/>
</dbReference>
<organism evidence="9 10">
    <name type="scientific">Nisaea acidiphila</name>
    <dbReference type="NCBI Taxonomy" id="1862145"/>
    <lineage>
        <taxon>Bacteria</taxon>
        <taxon>Pseudomonadati</taxon>
        <taxon>Pseudomonadota</taxon>
        <taxon>Alphaproteobacteria</taxon>
        <taxon>Rhodospirillales</taxon>
        <taxon>Thalassobaculaceae</taxon>
        <taxon>Nisaea</taxon>
    </lineage>
</organism>
<dbReference type="Gene3D" id="3.40.50.720">
    <property type="entry name" value="NAD(P)-binding Rossmann-like Domain"/>
    <property type="match status" value="1"/>
</dbReference>
<dbReference type="InterPro" id="IPR002811">
    <property type="entry name" value="Asp_DH"/>
</dbReference>
<dbReference type="EMBL" id="CP102480">
    <property type="protein sequence ID" value="UUX51210.1"/>
    <property type="molecule type" value="Genomic_DNA"/>
</dbReference>
<evidence type="ECO:0000256" key="6">
    <source>
        <dbReference type="HAMAP-Rule" id="MF_01265"/>
    </source>
</evidence>
<dbReference type="SUPFAM" id="SSF55347">
    <property type="entry name" value="Glyceraldehyde-3-phosphate dehydrogenase-like, C-terminal domain"/>
    <property type="match status" value="1"/>
</dbReference>
<dbReference type="EC" id="1.4.1.21" evidence="6"/>
<evidence type="ECO:0000259" key="8">
    <source>
        <dbReference type="Pfam" id="PF03447"/>
    </source>
</evidence>
<evidence type="ECO:0000256" key="4">
    <source>
        <dbReference type="ARBA" id="ARBA00023002"/>
    </source>
</evidence>
<comment type="similarity">
    <text evidence="1 6">Belongs to the L-aspartate dehydrogenase family.</text>
</comment>
<evidence type="ECO:0000256" key="3">
    <source>
        <dbReference type="ARBA" id="ARBA00022857"/>
    </source>
</evidence>
<comment type="catalytic activity">
    <reaction evidence="6">
        <text>L-aspartate + NADP(+) + H2O = oxaloacetate + NH4(+) + NADPH + H(+)</text>
        <dbReference type="Rhea" id="RHEA:11784"/>
        <dbReference type="ChEBI" id="CHEBI:15377"/>
        <dbReference type="ChEBI" id="CHEBI:15378"/>
        <dbReference type="ChEBI" id="CHEBI:16452"/>
        <dbReference type="ChEBI" id="CHEBI:28938"/>
        <dbReference type="ChEBI" id="CHEBI:29991"/>
        <dbReference type="ChEBI" id="CHEBI:57783"/>
        <dbReference type="ChEBI" id="CHEBI:58349"/>
        <dbReference type="EC" id="1.4.1.21"/>
    </reaction>
</comment>
<dbReference type="InterPro" id="IPR005106">
    <property type="entry name" value="Asp/hSer_DH_NAD-bd"/>
</dbReference>
<evidence type="ECO:0000256" key="2">
    <source>
        <dbReference type="ARBA" id="ARBA00022642"/>
    </source>
</evidence>
<dbReference type="PIRSF" id="PIRSF005227">
    <property type="entry name" value="Asp_dh_NAD_syn"/>
    <property type="match status" value="1"/>
</dbReference>
<comment type="pathway">
    <text evidence="6">Cofactor biosynthesis; NAD(+) biosynthesis; iminoaspartate from L-aspartate (dehydrogenase route): step 1/1.</text>
</comment>
<name>A0A9J7AWN6_9PROT</name>
<dbReference type="Gene3D" id="3.30.360.10">
    <property type="entry name" value="Dihydrodipicolinate Reductase, domain 2"/>
    <property type="match status" value="1"/>
</dbReference>
<keyword evidence="2 6" id="KW-0662">Pyridine nucleotide biosynthesis</keyword>
<evidence type="ECO:0000259" key="7">
    <source>
        <dbReference type="Pfam" id="PF01958"/>
    </source>
</evidence>
<dbReference type="GO" id="GO:0051287">
    <property type="term" value="F:NAD binding"/>
    <property type="evidence" value="ECO:0007669"/>
    <property type="project" value="UniProtKB-UniRule"/>
</dbReference>
<dbReference type="InterPro" id="IPR036291">
    <property type="entry name" value="NAD(P)-bd_dom_sf"/>
</dbReference>
<dbReference type="RefSeq" id="WP_257770564.1">
    <property type="nucleotide sequence ID" value="NZ_CP102480.1"/>
</dbReference>
<evidence type="ECO:0000256" key="1">
    <source>
        <dbReference type="ARBA" id="ARBA00008331"/>
    </source>
</evidence>
<dbReference type="AlphaFoldDB" id="A0A9J7AWN6"/>
<keyword evidence="3 6" id="KW-0521">NADP</keyword>
<keyword evidence="5 6" id="KW-0520">NAD</keyword>
<dbReference type="Pfam" id="PF03447">
    <property type="entry name" value="NAD_binding_3"/>
    <property type="match status" value="1"/>
</dbReference>
<dbReference type="KEGG" id="naci:NUH88_05840"/>
<feature type="domain" description="Aspartate dehydrogenase" evidence="7">
    <location>
        <begin position="170"/>
        <end position="257"/>
    </location>
</feature>
<comment type="function">
    <text evidence="6">Specifically catalyzes the NAD or NADP-dependent dehydrogenation of L-aspartate to iminoaspartate.</text>
</comment>
<gene>
    <name evidence="6" type="primary">nadX</name>
    <name evidence="9" type="ORF">NUH88_05840</name>
</gene>
<evidence type="ECO:0000256" key="5">
    <source>
        <dbReference type="ARBA" id="ARBA00023027"/>
    </source>
</evidence>
<dbReference type="PANTHER" id="PTHR31873">
    <property type="entry name" value="L-ASPARTATE DEHYDROGENASE-RELATED"/>
    <property type="match status" value="1"/>
</dbReference>
<evidence type="ECO:0000313" key="9">
    <source>
        <dbReference type="EMBL" id="UUX51210.1"/>
    </source>
</evidence>
<dbReference type="InterPro" id="IPR011182">
    <property type="entry name" value="L-Asp_DH"/>
</dbReference>
<keyword evidence="4 6" id="KW-0560">Oxidoreductase</keyword>
<feature type="binding site" evidence="6">
    <location>
        <position position="192"/>
    </location>
    <ligand>
        <name>NAD(+)</name>
        <dbReference type="ChEBI" id="CHEBI:57540"/>
    </ligand>
</feature>